<dbReference type="PROSITE" id="PS00028">
    <property type="entry name" value="ZINC_FINGER_C2H2_1"/>
    <property type="match status" value="1"/>
</dbReference>
<dbReference type="SUPFAM" id="SSF46934">
    <property type="entry name" value="UBA-like"/>
    <property type="match status" value="1"/>
</dbReference>
<reference evidence="6 7" key="1">
    <citation type="journal article" date="2018" name="Front. Microbiol.">
        <title>Genomic and genetic insights into a cosmopolitan fungus, Paecilomyces variotii (Eurotiales).</title>
        <authorList>
            <person name="Urquhart A.S."/>
            <person name="Mondo S.J."/>
            <person name="Makela M.R."/>
            <person name="Hane J.K."/>
            <person name="Wiebenga A."/>
            <person name="He G."/>
            <person name="Mihaltcheva S."/>
            <person name="Pangilinan J."/>
            <person name="Lipzen A."/>
            <person name="Barry K."/>
            <person name="de Vries R.P."/>
            <person name="Grigoriev I.V."/>
            <person name="Idnurm A."/>
        </authorList>
    </citation>
    <scope>NUCLEOTIDE SEQUENCE [LARGE SCALE GENOMIC DNA]</scope>
    <source>
        <strain evidence="6 7">CBS 101075</strain>
    </source>
</reference>
<dbReference type="Pfam" id="PF22562">
    <property type="entry name" value="UBA_7"/>
    <property type="match status" value="1"/>
</dbReference>
<keyword evidence="7" id="KW-1185">Reference proteome</keyword>
<dbReference type="AlphaFoldDB" id="A0A443HZX6"/>
<gene>
    <name evidence="6" type="ORF">C8Q69DRAFT_133042</name>
</gene>
<evidence type="ECO:0000256" key="1">
    <source>
        <dbReference type="ARBA" id="ARBA00004496"/>
    </source>
</evidence>
<dbReference type="CDD" id="cd01767">
    <property type="entry name" value="UBX"/>
    <property type="match status" value="1"/>
</dbReference>
<dbReference type="PANTHER" id="PTHR46340">
    <property type="entry name" value="UBX DOMAIN-CONTAINING PROTEIN 1"/>
    <property type="match status" value="1"/>
</dbReference>
<comment type="subcellular location">
    <subcellularLocation>
        <location evidence="1">Cytoplasm</location>
    </subcellularLocation>
</comment>
<dbReference type="InterPro" id="IPR029071">
    <property type="entry name" value="Ubiquitin-like_domsf"/>
</dbReference>
<dbReference type="SUPFAM" id="SSF54236">
    <property type="entry name" value="Ubiquitin-like"/>
    <property type="match status" value="1"/>
</dbReference>
<keyword evidence="2" id="KW-0963">Cytoplasm</keyword>
<evidence type="ECO:0000256" key="2">
    <source>
        <dbReference type="ARBA" id="ARBA00022490"/>
    </source>
</evidence>
<feature type="domain" description="UBA" evidence="5">
    <location>
        <begin position="1"/>
        <end position="39"/>
    </location>
</feature>
<dbReference type="GO" id="GO:0005634">
    <property type="term" value="C:nucleus"/>
    <property type="evidence" value="ECO:0007669"/>
    <property type="project" value="TreeGrafter"/>
</dbReference>
<protein>
    <submittedName>
        <fullName evidence="6">Putative UBX domain protein</fullName>
    </submittedName>
</protein>
<keyword evidence="3" id="KW-0175">Coiled coil</keyword>
<dbReference type="InterPro" id="IPR013087">
    <property type="entry name" value="Znf_C2H2_type"/>
</dbReference>
<sequence length="312" mass="34819">MAPSDLDQLIEMGFDKERAQIAISKTGGLQGALEWLEQNQDKSLDEIKASATTAAEDEEGPALKPGEQPRSLVCNDCGKKFRSQAQAEFHASKSQHVDFSESTEEIAPLTEEEKKAKLEELRQKLAAKRAVQSEQDKIDQKRNEEIRRKSTKESQDLKEELKKKEQLKEAAKRRKEKQEEIEAKQRIRAKIEADKEERRLKAERERAARAGQAPPPQPAAAPAPATSGPVSSKPASAYTEARLRLQTPSGNVMKTFPVETTLFEVAAALNQEHGLNVQSFTQNFPRKVFNSEYFGETLKELGLVPSASLIVQ</sequence>
<dbReference type="GO" id="GO:0036435">
    <property type="term" value="F:K48-linked polyubiquitin modification-dependent protein binding"/>
    <property type="evidence" value="ECO:0007669"/>
    <property type="project" value="TreeGrafter"/>
</dbReference>
<dbReference type="Pfam" id="PF24560">
    <property type="entry name" value="zf-C2H2_OTU1_C"/>
    <property type="match status" value="1"/>
</dbReference>
<dbReference type="InterPro" id="IPR057766">
    <property type="entry name" value="Znf-C2H2_OTU1-like_C"/>
</dbReference>
<dbReference type="GeneID" id="39594607"/>
<feature type="region of interest" description="Disordered" evidence="4">
    <location>
        <begin position="88"/>
        <end position="111"/>
    </location>
</feature>
<dbReference type="Pfam" id="PF00789">
    <property type="entry name" value="UBX"/>
    <property type="match status" value="1"/>
</dbReference>
<evidence type="ECO:0000313" key="6">
    <source>
        <dbReference type="EMBL" id="RWQ97358.1"/>
    </source>
</evidence>
<dbReference type="GO" id="GO:0005737">
    <property type="term" value="C:cytoplasm"/>
    <property type="evidence" value="ECO:0007669"/>
    <property type="project" value="UniProtKB-SubCell"/>
</dbReference>
<dbReference type="PROSITE" id="PS50030">
    <property type="entry name" value="UBA"/>
    <property type="match status" value="1"/>
</dbReference>
<dbReference type="Gene3D" id="1.10.8.10">
    <property type="entry name" value="DNA helicase RuvA subunit, C-terminal domain"/>
    <property type="match status" value="1"/>
</dbReference>
<comment type="caution">
    <text evidence="6">The sequence shown here is derived from an EMBL/GenBank/DDBJ whole genome shotgun (WGS) entry which is preliminary data.</text>
</comment>
<dbReference type="VEuPathDB" id="FungiDB:C8Q69DRAFT_133042"/>
<accession>A0A443HZX6</accession>
<dbReference type="InterPro" id="IPR015940">
    <property type="entry name" value="UBA"/>
</dbReference>
<dbReference type="SMART" id="SM00165">
    <property type="entry name" value="UBA"/>
    <property type="match status" value="1"/>
</dbReference>
<proteinExistence type="predicted"/>
<dbReference type="Proteomes" id="UP000283841">
    <property type="component" value="Unassembled WGS sequence"/>
</dbReference>
<evidence type="ECO:0000259" key="5">
    <source>
        <dbReference type="PROSITE" id="PS50030"/>
    </source>
</evidence>
<dbReference type="RefSeq" id="XP_028487003.1">
    <property type="nucleotide sequence ID" value="XM_028625330.1"/>
</dbReference>
<dbReference type="PANTHER" id="PTHR46340:SF1">
    <property type="entry name" value="UBX DOMAIN-CONTAINING PROTEIN 1"/>
    <property type="match status" value="1"/>
</dbReference>
<evidence type="ECO:0000256" key="4">
    <source>
        <dbReference type="SAM" id="MobiDB-lite"/>
    </source>
</evidence>
<dbReference type="EMBL" id="RCNU01000002">
    <property type="protein sequence ID" value="RWQ97358.1"/>
    <property type="molecule type" value="Genomic_DNA"/>
</dbReference>
<evidence type="ECO:0000256" key="3">
    <source>
        <dbReference type="ARBA" id="ARBA00023054"/>
    </source>
</evidence>
<dbReference type="InterPro" id="IPR009060">
    <property type="entry name" value="UBA-like_sf"/>
</dbReference>
<dbReference type="GO" id="GO:0031397">
    <property type="term" value="P:negative regulation of protein ubiquitination"/>
    <property type="evidence" value="ECO:0007669"/>
    <property type="project" value="TreeGrafter"/>
</dbReference>
<evidence type="ECO:0000313" key="7">
    <source>
        <dbReference type="Proteomes" id="UP000283841"/>
    </source>
</evidence>
<feature type="compositionally biased region" description="Basic and acidic residues" evidence="4">
    <location>
        <begin position="134"/>
        <end position="208"/>
    </location>
</feature>
<feature type="region of interest" description="Disordered" evidence="4">
    <location>
        <begin position="126"/>
        <end position="238"/>
    </location>
</feature>
<feature type="region of interest" description="Disordered" evidence="4">
    <location>
        <begin position="51"/>
        <end position="72"/>
    </location>
</feature>
<dbReference type="GO" id="GO:0032435">
    <property type="term" value="P:negative regulation of proteasomal ubiquitin-dependent protein catabolic process"/>
    <property type="evidence" value="ECO:0007669"/>
    <property type="project" value="TreeGrafter"/>
</dbReference>
<name>A0A443HZX6_BYSSP</name>
<organism evidence="6 7">
    <name type="scientific">Byssochlamys spectabilis</name>
    <name type="common">Paecilomyces variotii</name>
    <dbReference type="NCBI Taxonomy" id="264951"/>
    <lineage>
        <taxon>Eukaryota</taxon>
        <taxon>Fungi</taxon>
        <taxon>Dikarya</taxon>
        <taxon>Ascomycota</taxon>
        <taxon>Pezizomycotina</taxon>
        <taxon>Eurotiomycetes</taxon>
        <taxon>Eurotiomycetidae</taxon>
        <taxon>Eurotiales</taxon>
        <taxon>Thermoascaceae</taxon>
        <taxon>Paecilomyces</taxon>
    </lineage>
</organism>
<dbReference type="STRING" id="264951.A0A443HZX6"/>
<dbReference type="InterPro" id="IPR001012">
    <property type="entry name" value="UBX_dom"/>
</dbReference>
<dbReference type="Gene3D" id="3.10.20.90">
    <property type="entry name" value="Phosphatidylinositol 3-kinase Catalytic Subunit, Chain A, domain 1"/>
    <property type="match status" value="1"/>
</dbReference>
<dbReference type="GO" id="GO:1903094">
    <property type="term" value="P:negative regulation of protein K48-linked deubiquitination"/>
    <property type="evidence" value="ECO:0007669"/>
    <property type="project" value="TreeGrafter"/>
</dbReference>